<gene>
    <name evidence="1" type="ORF">QSG27_07100</name>
</gene>
<accession>A0ABU0WEF3</accession>
<proteinExistence type="predicted"/>
<dbReference type="EMBL" id="JAUJFI010000022">
    <property type="protein sequence ID" value="MDQ2102458.1"/>
    <property type="molecule type" value="Genomic_DNA"/>
</dbReference>
<sequence>MPTPPHGSPDSGLKPFILAIHREALETAAAKGLTGTLAEVAALQDTASLASAKAGRPVAEEEVMRLLLRERRIRKVQAAAEAAPVPAVRKPAAAPSRFRLGRWRTVPAGMTRPASAGMAGMAGKIPL</sequence>
<comment type="caution">
    <text evidence="1">The sequence shown here is derived from an EMBL/GenBank/DDBJ whole genome shotgun (WGS) entry which is preliminary data.</text>
</comment>
<organism evidence="1 2">
    <name type="scientific">Azospirillum isscasi</name>
    <dbReference type="NCBI Taxonomy" id="3053926"/>
    <lineage>
        <taxon>Bacteria</taxon>
        <taxon>Pseudomonadati</taxon>
        <taxon>Pseudomonadota</taxon>
        <taxon>Alphaproteobacteria</taxon>
        <taxon>Rhodospirillales</taxon>
        <taxon>Azospirillaceae</taxon>
        <taxon>Azospirillum</taxon>
    </lineage>
</organism>
<dbReference type="RefSeq" id="WP_306704590.1">
    <property type="nucleotide sequence ID" value="NZ_JAUJFI010000022.1"/>
</dbReference>
<dbReference type="Proteomes" id="UP001227317">
    <property type="component" value="Unassembled WGS sequence"/>
</dbReference>
<protein>
    <recommendedName>
        <fullName evidence="3">Transposase</fullName>
    </recommendedName>
</protein>
<evidence type="ECO:0000313" key="1">
    <source>
        <dbReference type="EMBL" id="MDQ2102458.1"/>
    </source>
</evidence>
<evidence type="ECO:0000313" key="2">
    <source>
        <dbReference type="Proteomes" id="UP001227317"/>
    </source>
</evidence>
<name>A0ABU0WEF3_9PROT</name>
<reference evidence="1 2" key="1">
    <citation type="submission" date="2023-06" db="EMBL/GenBank/DDBJ databases">
        <title>Azospirillum isscasensis sp.nov, a bacterium isolated from rhizosphere soil of rice.</title>
        <authorList>
            <person name="Wang H."/>
        </authorList>
    </citation>
    <scope>NUCLEOTIDE SEQUENCE [LARGE SCALE GENOMIC DNA]</scope>
    <source>
        <strain evidence="1 2">C340-1</strain>
    </source>
</reference>
<keyword evidence="2" id="KW-1185">Reference proteome</keyword>
<evidence type="ECO:0008006" key="3">
    <source>
        <dbReference type="Google" id="ProtNLM"/>
    </source>
</evidence>